<dbReference type="Pfam" id="PF13432">
    <property type="entry name" value="TPR_16"/>
    <property type="match status" value="1"/>
</dbReference>
<dbReference type="STRING" id="1095629.A0A0C9X9L7"/>
<feature type="repeat" description="TPR" evidence="6">
    <location>
        <begin position="225"/>
        <end position="258"/>
    </location>
</feature>
<evidence type="ECO:0000256" key="1">
    <source>
        <dbReference type="ARBA" id="ARBA00004123"/>
    </source>
</evidence>
<dbReference type="PANTHER" id="PTHR15081">
    <property type="entry name" value="NUCLEAR AUTOANTIGENIC SPERM PROTEIN NASP -RELATED"/>
    <property type="match status" value="1"/>
</dbReference>
<dbReference type="Proteomes" id="UP000054477">
    <property type="component" value="Unassembled WGS sequence"/>
</dbReference>
<dbReference type="PROSITE" id="PS50005">
    <property type="entry name" value="TPR"/>
    <property type="match status" value="1"/>
</dbReference>
<dbReference type="Pfam" id="PF10516">
    <property type="entry name" value="SHNi-TPR"/>
    <property type="match status" value="1"/>
</dbReference>
<proteinExistence type="inferred from homology"/>
<reference evidence="9 10" key="1">
    <citation type="submission" date="2014-04" db="EMBL/GenBank/DDBJ databases">
        <authorList>
            <consortium name="DOE Joint Genome Institute"/>
            <person name="Kuo A."/>
            <person name="Kohler A."/>
            <person name="Nagy L.G."/>
            <person name="Floudas D."/>
            <person name="Copeland A."/>
            <person name="Barry K.W."/>
            <person name="Cichocki N."/>
            <person name="Veneault-Fourrey C."/>
            <person name="LaButti K."/>
            <person name="Lindquist E.A."/>
            <person name="Lipzen A."/>
            <person name="Lundell T."/>
            <person name="Morin E."/>
            <person name="Murat C."/>
            <person name="Sun H."/>
            <person name="Tunlid A."/>
            <person name="Henrissat B."/>
            <person name="Grigoriev I.V."/>
            <person name="Hibbett D.S."/>
            <person name="Martin F."/>
            <person name="Nordberg H.P."/>
            <person name="Cantor M.N."/>
            <person name="Hua S.X."/>
        </authorList>
    </citation>
    <scope>NUCLEOTIDE SEQUENCE [LARGE SCALE GENOMIC DNA]</scope>
    <source>
        <strain evidence="9 10">LaAM-08-1</strain>
    </source>
</reference>
<dbReference type="GO" id="GO:0034080">
    <property type="term" value="P:CENP-A containing chromatin assembly"/>
    <property type="evidence" value="ECO:0007669"/>
    <property type="project" value="TreeGrafter"/>
</dbReference>
<dbReference type="OrthoDB" id="5587616at2759"/>
<keyword evidence="3" id="KW-0677">Repeat</keyword>
<keyword evidence="5" id="KW-0539">Nucleus</keyword>
<evidence type="ECO:0000313" key="9">
    <source>
        <dbReference type="EMBL" id="KIK08930.1"/>
    </source>
</evidence>
<evidence type="ECO:0000259" key="8">
    <source>
        <dbReference type="Pfam" id="PF10516"/>
    </source>
</evidence>
<comment type="subcellular location">
    <subcellularLocation>
        <location evidence="1">Nucleus</location>
    </subcellularLocation>
</comment>
<evidence type="ECO:0000313" key="10">
    <source>
        <dbReference type="Proteomes" id="UP000054477"/>
    </source>
</evidence>
<evidence type="ECO:0000256" key="3">
    <source>
        <dbReference type="ARBA" id="ARBA00022737"/>
    </source>
</evidence>
<sequence>MKFLRHVHGSIPKSSTFGKTQLRTKAILFHPFSSKPVAFAHSFQMTSITNGSAAKNEPQAQISIETAIEHAKRAFALRKYEQAIDHYATALELMTQKCGEDAPESADLYFLYGKALLENAIVQSSVLGKEQPEDDAHDEQKASGSGVGATGPILSFSGDAEDEAVDLFNQATHLEEDESDQEEEGEDGEPEDDFNAAWEVLDLARAIYDKQNQEDDDEEVKLKLADTYIALGDVSLETEKFDQAITDYEAGLKLKVQLLPTSSRQIAEAHYKLSMVLDLTSGRLADAIIHVEKALESVEMRIAELRNGSSGQSLATVPAKDVKGKGKSGTRLVRDDLVQNMSKIQIDNEIKELSGLRDDLSLKVEELKTSPTESLLSSAPALAAQALDRELNGSASAIAVTAPVVNDLTSMVVKKKKKKAPEDTSAALKRKVETEVQESSLEKKARLDTPES</sequence>
<keyword evidence="4 6" id="KW-0802">TPR repeat</keyword>
<reference evidence="10" key="2">
    <citation type="submission" date="2015-01" db="EMBL/GenBank/DDBJ databases">
        <title>Evolutionary Origins and Diversification of the Mycorrhizal Mutualists.</title>
        <authorList>
            <consortium name="DOE Joint Genome Institute"/>
            <consortium name="Mycorrhizal Genomics Consortium"/>
            <person name="Kohler A."/>
            <person name="Kuo A."/>
            <person name="Nagy L.G."/>
            <person name="Floudas D."/>
            <person name="Copeland A."/>
            <person name="Barry K.W."/>
            <person name="Cichocki N."/>
            <person name="Veneault-Fourrey C."/>
            <person name="LaButti K."/>
            <person name="Lindquist E.A."/>
            <person name="Lipzen A."/>
            <person name="Lundell T."/>
            <person name="Morin E."/>
            <person name="Murat C."/>
            <person name="Riley R."/>
            <person name="Ohm R."/>
            <person name="Sun H."/>
            <person name="Tunlid A."/>
            <person name="Henrissat B."/>
            <person name="Grigoriev I.V."/>
            <person name="Hibbett D.S."/>
            <person name="Martin F."/>
        </authorList>
    </citation>
    <scope>NUCLEOTIDE SEQUENCE [LARGE SCALE GENOMIC DNA]</scope>
    <source>
        <strain evidence="10">LaAM-08-1</strain>
    </source>
</reference>
<dbReference type="Gene3D" id="1.25.40.10">
    <property type="entry name" value="Tetratricopeptide repeat domain"/>
    <property type="match status" value="1"/>
</dbReference>
<evidence type="ECO:0000256" key="4">
    <source>
        <dbReference type="ARBA" id="ARBA00022803"/>
    </source>
</evidence>
<feature type="region of interest" description="Disordered" evidence="7">
    <location>
        <begin position="129"/>
        <end position="155"/>
    </location>
</feature>
<keyword evidence="10" id="KW-1185">Reference proteome</keyword>
<dbReference type="InterPro" id="IPR019544">
    <property type="entry name" value="Tetratricopeptide_SHNi-TPR_dom"/>
</dbReference>
<dbReference type="SUPFAM" id="SSF48452">
    <property type="entry name" value="TPR-like"/>
    <property type="match status" value="1"/>
</dbReference>
<feature type="compositionally biased region" description="Basic and acidic residues" evidence="7">
    <location>
        <begin position="430"/>
        <end position="452"/>
    </location>
</feature>
<dbReference type="GO" id="GO:0005654">
    <property type="term" value="C:nucleoplasm"/>
    <property type="evidence" value="ECO:0007669"/>
    <property type="project" value="TreeGrafter"/>
</dbReference>
<organism evidence="9 10">
    <name type="scientific">Laccaria amethystina LaAM-08-1</name>
    <dbReference type="NCBI Taxonomy" id="1095629"/>
    <lineage>
        <taxon>Eukaryota</taxon>
        <taxon>Fungi</taxon>
        <taxon>Dikarya</taxon>
        <taxon>Basidiomycota</taxon>
        <taxon>Agaricomycotina</taxon>
        <taxon>Agaricomycetes</taxon>
        <taxon>Agaricomycetidae</taxon>
        <taxon>Agaricales</taxon>
        <taxon>Agaricineae</taxon>
        <taxon>Hydnangiaceae</taxon>
        <taxon>Laccaria</taxon>
    </lineage>
</organism>
<dbReference type="HOGENOM" id="CLU_028900_0_1_1"/>
<evidence type="ECO:0000256" key="5">
    <source>
        <dbReference type="ARBA" id="ARBA00023242"/>
    </source>
</evidence>
<comment type="similarity">
    <text evidence="2">Belongs to the NASP family.</text>
</comment>
<dbReference type="PANTHER" id="PTHR15081:SF1">
    <property type="entry name" value="NUCLEAR AUTOANTIGENIC SPERM PROTEIN"/>
    <property type="match status" value="1"/>
</dbReference>
<feature type="region of interest" description="Disordered" evidence="7">
    <location>
        <begin position="413"/>
        <end position="452"/>
    </location>
</feature>
<dbReference type="AlphaFoldDB" id="A0A0C9X9L7"/>
<dbReference type="InterPro" id="IPR011990">
    <property type="entry name" value="TPR-like_helical_dom_sf"/>
</dbReference>
<dbReference type="EMBL" id="KN838540">
    <property type="protein sequence ID" value="KIK08930.1"/>
    <property type="molecule type" value="Genomic_DNA"/>
</dbReference>
<feature type="domain" description="Tetratricopeptide SHNi-TPR" evidence="8">
    <location>
        <begin position="225"/>
        <end position="261"/>
    </location>
</feature>
<dbReference type="GO" id="GO:0006335">
    <property type="term" value="P:DNA replication-dependent chromatin assembly"/>
    <property type="evidence" value="ECO:0007669"/>
    <property type="project" value="TreeGrafter"/>
</dbReference>
<dbReference type="InterPro" id="IPR019734">
    <property type="entry name" value="TPR_rpt"/>
</dbReference>
<gene>
    <name evidence="9" type="ORF">K443DRAFT_1122</name>
</gene>
<evidence type="ECO:0000256" key="2">
    <source>
        <dbReference type="ARBA" id="ARBA00008402"/>
    </source>
</evidence>
<evidence type="ECO:0000256" key="7">
    <source>
        <dbReference type="SAM" id="MobiDB-lite"/>
    </source>
</evidence>
<name>A0A0C9X9L7_9AGAR</name>
<accession>A0A0C9X9L7</accession>
<dbReference type="GO" id="GO:0042393">
    <property type="term" value="F:histone binding"/>
    <property type="evidence" value="ECO:0007669"/>
    <property type="project" value="TreeGrafter"/>
</dbReference>
<evidence type="ECO:0000256" key="6">
    <source>
        <dbReference type="PROSITE-ProRule" id="PRU00339"/>
    </source>
</evidence>
<protein>
    <recommendedName>
        <fullName evidence="8">Tetratricopeptide SHNi-TPR domain-containing protein</fullName>
    </recommendedName>
</protein>
<dbReference type="InterPro" id="IPR051730">
    <property type="entry name" value="NASP-like"/>
</dbReference>